<evidence type="ECO:0000259" key="3">
    <source>
        <dbReference type="Pfam" id="PF07695"/>
    </source>
</evidence>
<dbReference type="RefSeq" id="WP_129014727.1">
    <property type="nucleotide sequence ID" value="NZ_NXII01000049.1"/>
</dbReference>
<evidence type="ECO:0000256" key="2">
    <source>
        <dbReference type="SAM" id="Phobius"/>
    </source>
</evidence>
<evidence type="ECO:0000313" key="5">
    <source>
        <dbReference type="EMBL" id="RXI36961.1"/>
    </source>
</evidence>
<feature type="transmembrane region" description="Helical" evidence="2">
    <location>
        <begin position="270"/>
        <end position="290"/>
    </location>
</feature>
<sequence>MKKLLIVLIIFISNLFGNIIELNSNNLEILSQSKIYIDNTRKLNIDEIIKNDKNFVNVNSSIKNYGYSPKFDVWIKFTLHNKKDEPITKILEFSNSLVTNISFYEDTNLIKNEGLLNKDINRKSVNPTFVINLDKNETKTFYLKVFSKKTALTLNLNLYSNDEFYSKEIFHQVILALFFGAMIILALYNFAIFLMIKDISYLYYVGYITTLVFHHLLYVGFANLYFVDDRFMKIIVDYAALFIALPVLFLAFFSKSFLEIKQYPKINMILNILMLVMIISVIYFSFFNYLLKYRNIVPILLMSYLFGITLYAFIKKNAQAKLILFGWAAILIAGLIMYLSSVGIFNVDLTSYYVVEISFILEALVFSIALSNRIKRLQEEKNKIQIKLIEEQKDNEEKLNKLVIQKTDKLNKALEEKDILLKELNHRVKNNMQTIIS</sequence>
<evidence type="ECO:0000256" key="1">
    <source>
        <dbReference type="SAM" id="Coils"/>
    </source>
</evidence>
<keyword evidence="6" id="KW-1185">Reference proteome</keyword>
<dbReference type="Pfam" id="PF07696">
    <property type="entry name" value="7TMR-DISMED2"/>
    <property type="match status" value="1"/>
</dbReference>
<keyword evidence="5" id="KW-0418">Kinase</keyword>
<evidence type="ECO:0000259" key="4">
    <source>
        <dbReference type="Pfam" id="PF07696"/>
    </source>
</evidence>
<feature type="coiled-coil region" evidence="1">
    <location>
        <begin position="367"/>
        <end position="427"/>
    </location>
</feature>
<dbReference type="InterPro" id="IPR011622">
    <property type="entry name" value="7TMR_DISM_rcpt_extracell_dom2"/>
</dbReference>
<organism evidence="5 6">
    <name type="scientific">Arcobacter cloacae</name>
    <dbReference type="NCBI Taxonomy" id="1054034"/>
    <lineage>
        <taxon>Bacteria</taxon>
        <taxon>Pseudomonadati</taxon>
        <taxon>Campylobacterota</taxon>
        <taxon>Epsilonproteobacteria</taxon>
        <taxon>Campylobacterales</taxon>
        <taxon>Arcobacteraceae</taxon>
        <taxon>Arcobacter</taxon>
    </lineage>
</organism>
<feature type="domain" description="7TM-DISM receptor extracellular" evidence="4">
    <location>
        <begin position="33"/>
        <end position="159"/>
    </location>
</feature>
<feature type="transmembrane region" description="Helical" evidence="2">
    <location>
        <begin position="351"/>
        <end position="371"/>
    </location>
</feature>
<keyword evidence="2" id="KW-0812">Transmembrane</keyword>
<keyword evidence="2" id="KW-1133">Transmembrane helix</keyword>
<feature type="transmembrane region" description="Helical" evidence="2">
    <location>
        <begin position="201"/>
        <end position="226"/>
    </location>
</feature>
<feature type="transmembrane region" description="Helical" evidence="2">
    <location>
        <begin position="323"/>
        <end position="345"/>
    </location>
</feature>
<dbReference type="Pfam" id="PF07695">
    <property type="entry name" value="7TMR-DISM_7TM"/>
    <property type="match status" value="1"/>
</dbReference>
<evidence type="ECO:0000313" key="6">
    <source>
        <dbReference type="Proteomes" id="UP000290378"/>
    </source>
</evidence>
<keyword evidence="1" id="KW-0175">Coiled coil</keyword>
<dbReference type="EMBL" id="NXII01000049">
    <property type="protein sequence ID" value="RXI36961.1"/>
    <property type="molecule type" value="Genomic_DNA"/>
</dbReference>
<gene>
    <name evidence="5" type="ORF">CP963_13955</name>
</gene>
<comment type="caution">
    <text evidence="5">The sequence shown here is derived from an EMBL/GenBank/DDBJ whole genome shotgun (WGS) entry which is preliminary data.</text>
</comment>
<feature type="transmembrane region" description="Helical" evidence="2">
    <location>
        <begin position="169"/>
        <end position="194"/>
    </location>
</feature>
<name>A0AA94FA95_9BACT</name>
<keyword evidence="5" id="KW-0808">Transferase</keyword>
<dbReference type="Gene3D" id="2.60.40.2380">
    <property type="match status" value="1"/>
</dbReference>
<feature type="non-terminal residue" evidence="5">
    <location>
        <position position="437"/>
    </location>
</feature>
<dbReference type="AlphaFoldDB" id="A0AA94FA95"/>
<feature type="domain" description="7TM-DISM receptor extracellular" evidence="3">
    <location>
        <begin position="172"/>
        <end position="373"/>
    </location>
</feature>
<protein>
    <submittedName>
        <fullName evidence="5">Histidine kinase</fullName>
    </submittedName>
</protein>
<keyword evidence="2" id="KW-0472">Membrane</keyword>
<dbReference type="Proteomes" id="UP000290378">
    <property type="component" value="Unassembled WGS sequence"/>
</dbReference>
<feature type="transmembrane region" description="Helical" evidence="2">
    <location>
        <begin position="238"/>
        <end position="258"/>
    </location>
</feature>
<dbReference type="GO" id="GO:0016301">
    <property type="term" value="F:kinase activity"/>
    <property type="evidence" value="ECO:0007669"/>
    <property type="project" value="UniProtKB-KW"/>
</dbReference>
<reference evidence="5 6" key="1">
    <citation type="submission" date="2017-09" db="EMBL/GenBank/DDBJ databases">
        <title>Genomics of the genus Arcobacter.</title>
        <authorList>
            <person name="Perez-Cataluna A."/>
            <person name="Figueras M.J."/>
            <person name="Salas-Masso N."/>
        </authorList>
    </citation>
    <scope>NUCLEOTIDE SEQUENCE [LARGE SCALE GENOMIC DNA]</scope>
    <source>
        <strain evidence="5 6">CECT 7834</strain>
    </source>
</reference>
<feature type="transmembrane region" description="Helical" evidence="2">
    <location>
        <begin position="296"/>
        <end position="314"/>
    </location>
</feature>
<dbReference type="InterPro" id="IPR011623">
    <property type="entry name" value="7TMR_DISM_rcpt_extracell_dom1"/>
</dbReference>
<accession>A0AA94FA95</accession>
<proteinExistence type="predicted"/>